<dbReference type="Pfam" id="PF00083">
    <property type="entry name" value="Sugar_tr"/>
    <property type="match status" value="1"/>
</dbReference>
<accession>A0ABD2IMH7</accession>
<dbReference type="InterPro" id="IPR036259">
    <property type="entry name" value="MFS_trans_sf"/>
</dbReference>
<dbReference type="Gene3D" id="1.20.1250.20">
    <property type="entry name" value="MFS general substrate transporter like domains"/>
    <property type="match status" value="1"/>
</dbReference>
<dbReference type="GO" id="GO:0016020">
    <property type="term" value="C:membrane"/>
    <property type="evidence" value="ECO:0007669"/>
    <property type="project" value="UniProtKB-SubCell"/>
</dbReference>
<gene>
    <name evidence="6" type="ORF">niasHT_034836</name>
</gene>
<evidence type="ECO:0000313" key="7">
    <source>
        <dbReference type="Proteomes" id="UP001620626"/>
    </source>
</evidence>
<dbReference type="Proteomes" id="UP001620626">
    <property type="component" value="Unassembled WGS sequence"/>
</dbReference>
<evidence type="ECO:0000256" key="5">
    <source>
        <dbReference type="SAM" id="Phobius"/>
    </source>
</evidence>
<evidence type="ECO:0000313" key="6">
    <source>
        <dbReference type="EMBL" id="KAL3078686.1"/>
    </source>
</evidence>
<keyword evidence="4 5" id="KW-0472">Membrane</keyword>
<sequence length="129" mass="14365">MAAIASGSAYSVAPELFQQNDRIMGTALIGIVQNIFGGFLTTVALPLMNGNGIEFVLLPFALLNVIYVVVISKKLPETNGKSFFEISEWFNEKVPEIPLPTHYFRTFARLALMPIKKTVLLFHILTKFC</sequence>
<reference evidence="6 7" key="1">
    <citation type="submission" date="2024-10" db="EMBL/GenBank/DDBJ databases">
        <authorList>
            <person name="Kim D."/>
        </authorList>
    </citation>
    <scope>NUCLEOTIDE SEQUENCE [LARGE SCALE GENOMIC DNA]</scope>
    <source>
        <strain evidence="6">BH-2024</strain>
    </source>
</reference>
<proteinExistence type="predicted"/>
<dbReference type="AlphaFoldDB" id="A0ABD2IMH7"/>
<evidence type="ECO:0000256" key="2">
    <source>
        <dbReference type="ARBA" id="ARBA00022692"/>
    </source>
</evidence>
<keyword evidence="7" id="KW-1185">Reference proteome</keyword>
<evidence type="ECO:0000256" key="4">
    <source>
        <dbReference type="ARBA" id="ARBA00023136"/>
    </source>
</evidence>
<keyword evidence="3 5" id="KW-1133">Transmembrane helix</keyword>
<dbReference type="SUPFAM" id="SSF103473">
    <property type="entry name" value="MFS general substrate transporter"/>
    <property type="match status" value="1"/>
</dbReference>
<dbReference type="EMBL" id="JBICBT010001199">
    <property type="protein sequence ID" value="KAL3078686.1"/>
    <property type="molecule type" value="Genomic_DNA"/>
</dbReference>
<keyword evidence="2 5" id="KW-0812">Transmembrane</keyword>
<protein>
    <submittedName>
        <fullName evidence="6">Uncharacterized protein</fullName>
    </submittedName>
</protein>
<evidence type="ECO:0000256" key="1">
    <source>
        <dbReference type="ARBA" id="ARBA00004370"/>
    </source>
</evidence>
<comment type="subcellular location">
    <subcellularLocation>
        <location evidence="1">Membrane</location>
    </subcellularLocation>
</comment>
<feature type="transmembrane region" description="Helical" evidence="5">
    <location>
        <begin position="53"/>
        <end position="71"/>
    </location>
</feature>
<name>A0ABD2IMH7_9BILA</name>
<evidence type="ECO:0000256" key="3">
    <source>
        <dbReference type="ARBA" id="ARBA00022989"/>
    </source>
</evidence>
<organism evidence="6 7">
    <name type="scientific">Heterodera trifolii</name>
    <dbReference type="NCBI Taxonomy" id="157864"/>
    <lineage>
        <taxon>Eukaryota</taxon>
        <taxon>Metazoa</taxon>
        <taxon>Ecdysozoa</taxon>
        <taxon>Nematoda</taxon>
        <taxon>Chromadorea</taxon>
        <taxon>Rhabditida</taxon>
        <taxon>Tylenchina</taxon>
        <taxon>Tylenchomorpha</taxon>
        <taxon>Tylenchoidea</taxon>
        <taxon>Heteroderidae</taxon>
        <taxon>Heteroderinae</taxon>
        <taxon>Heterodera</taxon>
    </lineage>
</organism>
<dbReference type="InterPro" id="IPR005828">
    <property type="entry name" value="MFS_sugar_transport-like"/>
</dbReference>
<feature type="transmembrane region" description="Helical" evidence="5">
    <location>
        <begin position="27"/>
        <end position="47"/>
    </location>
</feature>
<comment type="caution">
    <text evidence="6">The sequence shown here is derived from an EMBL/GenBank/DDBJ whole genome shotgun (WGS) entry which is preliminary data.</text>
</comment>